<evidence type="ECO:0000256" key="2">
    <source>
        <dbReference type="ARBA" id="ARBA00004196"/>
    </source>
</evidence>
<comment type="similarity">
    <text evidence="3">Belongs to the prokaryotic molybdopterin-containing oxidoreductase family.</text>
</comment>
<dbReference type="GO" id="GO:0009061">
    <property type="term" value="P:anaerobic respiration"/>
    <property type="evidence" value="ECO:0007669"/>
    <property type="project" value="TreeGrafter"/>
</dbReference>
<comment type="subcellular location">
    <subcellularLocation>
        <location evidence="2">Cell envelope</location>
    </subcellularLocation>
</comment>
<reference evidence="7 8" key="1">
    <citation type="submission" date="2019-06" db="EMBL/GenBank/DDBJ databases">
        <title>Whole genome sequencing of XDR Enterobacter.</title>
        <authorList>
            <person name="Gnana Soundari P."/>
            <person name="Vijayakumar R."/>
            <person name="Krishnan P."/>
        </authorList>
    </citation>
    <scope>NUCLEOTIDE SEQUENCE [LARGE SCALE GENOMIC DNA]</scope>
    <source>
        <strain evidence="7 8">C126</strain>
    </source>
</reference>
<dbReference type="GO" id="GO:0016491">
    <property type="term" value="F:oxidoreductase activity"/>
    <property type="evidence" value="ECO:0007669"/>
    <property type="project" value="UniProtKB-KW"/>
</dbReference>
<dbReference type="Gene3D" id="3.40.228.10">
    <property type="entry name" value="Dimethylsulfoxide Reductase, domain 2"/>
    <property type="match status" value="1"/>
</dbReference>
<sequence length="125" mass="14125">MLIEWNGTKWTGNDIPDFNTAAPGSNTGPFIMQPEGLGRLFAIDKLAEGPFPEHYEPMETPLGTNPLHPNVVSSPVVRIYEDDVLRLGKRQVPVCRHYLPPDRAFPYRPSTRGLTPSRSRNSLWR</sequence>
<dbReference type="SUPFAM" id="SSF53706">
    <property type="entry name" value="Formate dehydrogenase/DMSO reductase, domains 1-3"/>
    <property type="match status" value="1"/>
</dbReference>
<feature type="compositionally biased region" description="Polar residues" evidence="6">
    <location>
        <begin position="112"/>
        <end position="125"/>
    </location>
</feature>
<comment type="cofactor">
    <cofactor evidence="1">
        <name>[4Fe-4S] cluster</name>
        <dbReference type="ChEBI" id="CHEBI:49883"/>
    </cofactor>
</comment>
<evidence type="ECO:0000256" key="3">
    <source>
        <dbReference type="ARBA" id="ARBA00010312"/>
    </source>
</evidence>
<evidence type="ECO:0000256" key="6">
    <source>
        <dbReference type="SAM" id="MobiDB-lite"/>
    </source>
</evidence>
<accession>A0A4Y5ZND6</accession>
<dbReference type="PANTHER" id="PTHR43598">
    <property type="entry name" value="TUNGSTEN-CONTAINING FORMYLMETHANOFURAN DEHYDROGENASE 2 SUBUNIT B"/>
    <property type="match status" value="1"/>
</dbReference>
<keyword evidence="4" id="KW-0479">Metal-binding</keyword>
<keyword evidence="5" id="KW-0560">Oxidoreductase</keyword>
<evidence type="ECO:0000256" key="5">
    <source>
        <dbReference type="ARBA" id="ARBA00023002"/>
    </source>
</evidence>
<evidence type="ECO:0000256" key="4">
    <source>
        <dbReference type="ARBA" id="ARBA00022485"/>
    </source>
</evidence>
<dbReference type="EMBL" id="CP041054">
    <property type="protein sequence ID" value="QDE47212.1"/>
    <property type="molecule type" value="Genomic_DNA"/>
</dbReference>
<dbReference type="GO" id="GO:0030313">
    <property type="term" value="C:cell envelope"/>
    <property type="evidence" value="ECO:0007669"/>
    <property type="project" value="UniProtKB-SubCell"/>
</dbReference>
<dbReference type="AlphaFoldDB" id="A0A4Y5ZND6"/>
<keyword evidence="4" id="KW-0004">4Fe-4S</keyword>
<name>A0A4Y5ZND6_9ENTR</name>
<evidence type="ECO:0000313" key="7">
    <source>
        <dbReference type="EMBL" id="QDE47212.1"/>
    </source>
</evidence>
<gene>
    <name evidence="7" type="ORF">EIN43_04020</name>
</gene>
<feature type="region of interest" description="Disordered" evidence="6">
    <location>
        <begin position="101"/>
        <end position="125"/>
    </location>
</feature>
<dbReference type="GO" id="GO:0009055">
    <property type="term" value="F:electron transfer activity"/>
    <property type="evidence" value="ECO:0007669"/>
    <property type="project" value="TreeGrafter"/>
</dbReference>
<organism evidence="7 8">
    <name type="scientific">Enterobacter hormaechei</name>
    <dbReference type="NCBI Taxonomy" id="158836"/>
    <lineage>
        <taxon>Bacteria</taxon>
        <taxon>Pseudomonadati</taxon>
        <taxon>Pseudomonadota</taxon>
        <taxon>Gammaproteobacteria</taxon>
        <taxon>Enterobacterales</taxon>
        <taxon>Enterobacteriaceae</taxon>
        <taxon>Enterobacter</taxon>
        <taxon>Enterobacter cloacae complex</taxon>
    </lineage>
</organism>
<dbReference type="GO" id="GO:0030151">
    <property type="term" value="F:molybdenum ion binding"/>
    <property type="evidence" value="ECO:0007669"/>
    <property type="project" value="TreeGrafter"/>
</dbReference>
<protein>
    <submittedName>
        <fullName evidence="7">Uncharacterized protein</fullName>
    </submittedName>
</protein>
<evidence type="ECO:0000313" key="8">
    <source>
        <dbReference type="Proteomes" id="UP000318237"/>
    </source>
</evidence>
<dbReference type="PANTHER" id="PTHR43598:SF7">
    <property type="entry name" value="FORMATE DEHYDROGENASE, NITRATE-INDUCIBLE, MAJOR SUBUNIT"/>
    <property type="match status" value="1"/>
</dbReference>
<proteinExistence type="inferred from homology"/>
<keyword evidence="4" id="KW-0411">Iron-sulfur</keyword>
<dbReference type="GO" id="GO:0051539">
    <property type="term" value="F:4 iron, 4 sulfur cluster binding"/>
    <property type="evidence" value="ECO:0007669"/>
    <property type="project" value="UniProtKB-KW"/>
</dbReference>
<dbReference type="Proteomes" id="UP000318237">
    <property type="component" value="Chromosome"/>
</dbReference>
<dbReference type="Gene3D" id="2.40.40.20">
    <property type="match status" value="1"/>
</dbReference>
<keyword evidence="4" id="KW-0408">Iron</keyword>
<evidence type="ECO:0000256" key="1">
    <source>
        <dbReference type="ARBA" id="ARBA00001966"/>
    </source>
</evidence>